<sequence>MRKIYLLFFSFLLFHGNLLGQEMLNGKVVDNETGETLPGAYIFLKDNDDNTLGNTYTDENGEFKISNPALSSFILEVSFIGYKTLRKPLSGVTSKNLGTISLQEDAAQLQEVEIQGKVMTGEVKGDTVAFNANAYKTRSQASAGELVRKMPGVRMNGGTIEVQGETVGRVLVDGEPFFGDDPAMAMQNLPVAVIDKIEFLDQKSDQARLTGFDDGETIKTINIVTKKETRGGKFGQLFAGYGTDDNYLVGGAVHFFEGAQRLSLLGLSNNINQQNFSADDLTGAFGSGDSRGWRRRDSDDITVRERPGITTTNSLGTNFTDKFDDGKARFSGNYFFNDSENTLRRRSTREYILPSDSLQFYEEERQEENNSQLHRLNMKLEYDISEKHAIIWRPRFSYEKANSTSKLAAVNLFDQSTPISETVNATESTEEALRFDNDFTYRYKFNKPGRTISTSIETGYRDNKSDSRLVSVNQNYQSGNLDSLIQKTNNKNGSFDYEVEIEYTEPIGENSQVRVEYEIGNDKSDNIQDVSQREMESTVFERDSTLSNEFENSYQRNEISLGYRYAGEIWRVYSSLNYEVAKLNSDRLFPGYENTKRTFKNFVPRLYVDYEPSKSLSVRVGYRTDTDAPSVRQLQDVIDNSNPLQISMGNPELEQEYEHRLFTRIRKINLENSKSFFMWFSAGLRNNYMGTSTYIATQDTLIQNDVLLRQGGQLSMPVNLSRAWNANTSISFGFPLSFMKSNLNLDTRISYSNTPGLINDQLNNNHNLGLGQGIGISSNVGENLDFNLSTSGNYNLVKSSIQENRNTEYYSHETRLDLYWNFWKGFFVSTNVNNQFYVGLGEEYDQSVWLMNADFGYRFPPTQNLELKMTVFDLLNQNTSINRSVTDVYIETERTDVLRQFFMLTLTYNLRAFGGNQPQYEN</sequence>
<dbReference type="Gene3D" id="2.60.40.1120">
    <property type="entry name" value="Carboxypeptidase-like, regulatory domain"/>
    <property type="match status" value="1"/>
</dbReference>
<comment type="subcellular location">
    <subcellularLocation>
        <location evidence="1">Cell outer membrane</location>
    </subcellularLocation>
</comment>
<dbReference type="Proteomes" id="UP000248688">
    <property type="component" value="Chromosome"/>
</dbReference>
<dbReference type="InterPro" id="IPR036942">
    <property type="entry name" value="Beta-barrel_TonB_sf"/>
</dbReference>
<dbReference type="AlphaFoldDB" id="A0A2Z4IPE1"/>
<reference evidence="5 6" key="1">
    <citation type="submission" date="2018-06" db="EMBL/GenBank/DDBJ databases">
        <title>Echinicola strongylocentroti sp. nov., isolated from a sea urchin Strongylocentrotus intermedius.</title>
        <authorList>
            <person name="Bae S.S."/>
        </authorList>
    </citation>
    <scope>NUCLEOTIDE SEQUENCE [LARGE SCALE GENOMIC DNA]</scope>
    <source>
        <strain evidence="5 6">MEBiC08714</strain>
    </source>
</reference>
<name>A0A2Z4IPE1_9BACT</name>
<gene>
    <name evidence="5" type="ORF">DN752_21805</name>
</gene>
<dbReference type="Gene3D" id="2.40.170.20">
    <property type="entry name" value="TonB-dependent receptor, beta-barrel domain"/>
    <property type="match status" value="1"/>
</dbReference>
<evidence type="ECO:0000313" key="6">
    <source>
        <dbReference type="Proteomes" id="UP000248688"/>
    </source>
</evidence>
<keyword evidence="2" id="KW-0472">Membrane</keyword>
<dbReference type="Pfam" id="PF13715">
    <property type="entry name" value="CarbopepD_reg_2"/>
    <property type="match status" value="1"/>
</dbReference>
<dbReference type="EMBL" id="CP030041">
    <property type="protein sequence ID" value="AWW32569.1"/>
    <property type="molecule type" value="Genomic_DNA"/>
</dbReference>
<evidence type="ECO:0000313" key="5">
    <source>
        <dbReference type="EMBL" id="AWW32569.1"/>
    </source>
</evidence>
<dbReference type="GO" id="GO:0009279">
    <property type="term" value="C:cell outer membrane"/>
    <property type="evidence" value="ECO:0007669"/>
    <property type="project" value="UniProtKB-SubCell"/>
</dbReference>
<dbReference type="InterPro" id="IPR008969">
    <property type="entry name" value="CarboxyPept-like_regulatory"/>
</dbReference>
<protein>
    <recommendedName>
        <fullName evidence="4">Outer membrane protein beta-barrel domain-containing protein</fullName>
    </recommendedName>
</protein>
<evidence type="ECO:0000256" key="1">
    <source>
        <dbReference type="ARBA" id="ARBA00004442"/>
    </source>
</evidence>
<evidence type="ECO:0000256" key="2">
    <source>
        <dbReference type="ARBA" id="ARBA00023136"/>
    </source>
</evidence>
<dbReference type="RefSeq" id="WP_112785942.1">
    <property type="nucleotide sequence ID" value="NZ_CP030041.1"/>
</dbReference>
<dbReference type="OrthoDB" id="1682379at2"/>
<dbReference type="InterPro" id="IPR041700">
    <property type="entry name" value="OMP_b-brl_3"/>
</dbReference>
<evidence type="ECO:0000259" key="4">
    <source>
        <dbReference type="Pfam" id="PF14905"/>
    </source>
</evidence>
<keyword evidence="6" id="KW-1185">Reference proteome</keyword>
<dbReference type="SUPFAM" id="SSF56935">
    <property type="entry name" value="Porins"/>
    <property type="match status" value="1"/>
</dbReference>
<feature type="domain" description="Outer membrane protein beta-barrel" evidence="4">
    <location>
        <begin position="444"/>
        <end position="795"/>
    </location>
</feature>
<dbReference type="Pfam" id="PF14905">
    <property type="entry name" value="OMP_b-brl_3"/>
    <property type="match status" value="1"/>
</dbReference>
<proteinExistence type="predicted"/>
<evidence type="ECO:0000256" key="3">
    <source>
        <dbReference type="ARBA" id="ARBA00023237"/>
    </source>
</evidence>
<dbReference type="KEGG" id="est:DN752_21805"/>
<keyword evidence="3" id="KW-0998">Cell outer membrane</keyword>
<dbReference type="SUPFAM" id="SSF49464">
    <property type="entry name" value="Carboxypeptidase regulatory domain-like"/>
    <property type="match status" value="1"/>
</dbReference>
<organism evidence="5 6">
    <name type="scientific">Echinicola strongylocentroti</name>
    <dbReference type="NCBI Taxonomy" id="1795355"/>
    <lineage>
        <taxon>Bacteria</taxon>
        <taxon>Pseudomonadati</taxon>
        <taxon>Bacteroidota</taxon>
        <taxon>Cytophagia</taxon>
        <taxon>Cytophagales</taxon>
        <taxon>Cyclobacteriaceae</taxon>
        <taxon>Echinicola</taxon>
    </lineage>
</organism>
<accession>A0A2Z4IPE1</accession>